<evidence type="ECO:0000256" key="7">
    <source>
        <dbReference type="ARBA" id="ARBA00023163"/>
    </source>
</evidence>
<dbReference type="Proteomes" id="UP000314980">
    <property type="component" value="Unassembled WGS sequence"/>
</dbReference>
<keyword evidence="8 10" id="KW-0539">Nucleus</keyword>
<keyword evidence="5 10" id="KW-0805">Transcription regulation</keyword>
<dbReference type="Pfam" id="PF11626">
    <property type="entry name" value="Rap1_C"/>
    <property type="match status" value="1"/>
</dbReference>
<dbReference type="SUPFAM" id="SSF52113">
    <property type="entry name" value="BRCT domain"/>
    <property type="match status" value="1"/>
</dbReference>
<dbReference type="GO" id="GO:0042162">
    <property type="term" value="F:telomeric DNA binding"/>
    <property type="evidence" value="ECO:0007669"/>
    <property type="project" value="TreeGrafter"/>
</dbReference>
<feature type="compositionally biased region" description="Low complexity" evidence="11">
    <location>
        <begin position="329"/>
        <end position="338"/>
    </location>
</feature>
<accession>A0A4W6F3P8</accession>
<dbReference type="InterPro" id="IPR039595">
    <property type="entry name" value="TE2IP/Rap1"/>
</dbReference>
<dbReference type="GO" id="GO:0005654">
    <property type="term" value="C:nucleoplasm"/>
    <property type="evidence" value="ECO:0007669"/>
    <property type="project" value="UniProtKB-ARBA"/>
</dbReference>
<dbReference type="CDD" id="cd11655">
    <property type="entry name" value="rap1_myb-like"/>
    <property type="match status" value="1"/>
</dbReference>
<feature type="domain" description="BRCT" evidence="12">
    <location>
        <begin position="36"/>
        <end position="101"/>
    </location>
</feature>
<dbReference type="PANTHER" id="PTHR16466:SF6">
    <property type="entry name" value="TELOMERIC REPEAT-BINDING FACTOR 2-INTERACTING PROTEIN 1"/>
    <property type="match status" value="1"/>
</dbReference>
<dbReference type="FunFam" id="1.10.10.60:FF:000246">
    <property type="entry name" value="Telomeric repeat-binding factor 2-interacting protein 1"/>
    <property type="match status" value="1"/>
</dbReference>
<keyword evidence="6 10" id="KW-0010">Activator</keyword>
<dbReference type="Pfam" id="PF16589">
    <property type="entry name" value="BRCT_2"/>
    <property type="match status" value="1"/>
</dbReference>
<organism evidence="13 14">
    <name type="scientific">Lates calcarifer</name>
    <name type="common">Barramundi</name>
    <name type="synonym">Holocentrus calcarifer</name>
    <dbReference type="NCBI Taxonomy" id="8187"/>
    <lineage>
        <taxon>Eukaryota</taxon>
        <taxon>Metazoa</taxon>
        <taxon>Chordata</taxon>
        <taxon>Craniata</taxon>
        <taxon>Vertebrata</taxon>
        <taxon>Euteleostomi</taxon>
        <taxon>Actinopterygii</taxon>
        <taxon>Neopterygii</taxon>
        <taxon>Teleostei</taxon>
        <taxon>Neoteleostei</taxon>
        <taxon>Acanthomorphata</taxon>
        <taxon>Carangaria</taxon>
        <taxon>Carangaria incertae sedis</taxon>
        <taxon>Centropomidae</taxon>
        <taxon>Lates</taxon>
    </lineage>
</organism>
<evidence type="ECO:0000256" key="11">
    <source>
        <dbReference type="SAM" id="MobiDB-lite"/>
    </source>
</evidence>
<evidence type="ECO:0000256" key="9">
    <source>
        <dbReference type="ARBA" id="ARBA00032471"/>
    </source>
</evidence>
<comment type="function">
    <text evidence="10">Acts both as a regulator of telomere function and as a transcription regulator. Involved in the regulation of telomere length and protection as a component of the shelterin complex (telosome). Does not bind DNA directly: recruited to telomeric double-stranded 5'-TTAGGG-3' repeats via its interaction with terf2. Independently of its function in telomeres, also acts as a transcription regulator: recruited to extratelomeric 5'-TTAGGG-3' sites via its association with terf2 or other factors, and regulates gene expression.</text>
</comment>
<evidence type="ECO:0000256" key="8">
    <source>
        <dbReference type="ARBA" id="ARBA00023242"/>
    </source>
</evidence>
<feature type="region of interest" description="Disordered" evidence="11">
    <location>
        <begin position="212"/>
        <end position="371"/>
    </location>
</feature>
<comment type="subcellular location">
    <subcellularLocation>
        <location evidence="10">Nucleus</location>
    </subcellularLocation>
    <subcellularLocation>
        <location evidence="10">Chromosome</location>
        <location evidence="10">Telomere</location>
    </subcellularLocation>
</comment>
<keyword evidence="3 10" id="KW-0158">Chromosome</keyword>
<dbReference type="GO" id="GO:0031848">
    <property type="term" value="P:protection from non-homologous end joining at telomere"/>
    <property type="evidence" value="ECO:0007669"/>
    <property type="project" value="TreeGrafter"/>
</dbReference>
<evidence type="ECO:0000256" key="1">
    <source>
        <dbReference type="ARBA" id="ARBA00010467"/>
    </source>
</evidence>
<evidence type="ECO:0000256" key="3">
    <source>
        <dbReference type="ARBA" id="ARBA00022454"/>
    </source>
</evidence>
<comment type="similarity">
    <text evidence="1 10">Belongs to the RAP1 family.</text>
</comment>
<evidence type="ECO:0000313" key="14">
    <source>
        <dbReference type="Proteomes" id="UP000314980"/>
    </source>
</evidence>
<dbReference type="InterPro" id="IPR001357">
    <property type="entry name" value="BRCT_dom"/>
</dbReference>
<feature type="compositionally biased region" description="Polar residues" evidence="11">
    <location>
        <begin position="345"/>
        <end position="359"/>
    </location>
</feature>
<comment type="subunit">
    <text evidence="10">Homodimer.</text>
</comment>
<dbReference type="GO" id="GO:0010833">
    <property type="term" value="P:telomere maintenance via telomere lengthening"/>
    <property type="evidence" value="ECO:0007669"/>
    <property type="project" value="UniProtKB-UniRule"/>
</dbReference>
<evidence type="ECO:0000256" key="4">
    <source>
        <dbReference type="ARBA" id="ARBA00022895"/>
    </source>
</evidence>
<dbReference type="Gene3D" id="1.10.10.60">
    <property type="entry name" value="Homeodomain-like"/>
    <property type="match status" value="1"/>
</dbReference>
<evidence type="ECO:0000313" key="13">
    <source>
        <dbReference type="Ensembl" id="ENSLCAP00010044467.1"/>
    </source>
</evidence>
<feature type="compositionally biased region" description="Polar residues" evidence="11">
    <location>
        <begin position="212"/>
        <end position="224"/>
    </location>
</feature>
<dbReference type="GO" id="GO:0070187">
    <property type="term" value="C:shelterin complex"/>
    <property type="evidence" value="ECO:0007669"/>
    <property type="project" value="TreeGrafter"/>
</dbReference>
<name>A0A4W6F3P8_LATCA</name>
<evidence type="ECO:0000256" key="5">
    <source>
        <dbReference type="ARBA" id="ARBA00023015"/>
    </source>
</evidence>
<evidence type="ECO:0000256" key="2">
    <source>
        <dbReference type="ARBA" id="ARBA00017805"/>
    </source>
</evidence>
<dbReference type="PANTHER" id="PTHR16466">
    <property type="entry name" value="TELOMERE REPEAT-BINDING FACTOR 2-INTERACTING PROTEIN 1"/>
    <property type="match status" value="1"/>
</dbReference>
<reference evidence="13" key="3">
    <citation type="submission" date="2025-09" db="UniProtKB">
        <authorList>
            <consortium name="Ensembl"/>
        </authorList>
    </citation>
    <scope>IDENTIFICATION</scope>
</reference>
<dbReference type="GeneTree" id="ENSGT00390000005351"/>
<dbReference type="STRING" id="8187.ENSLCAP00010044467"/>
<keyword evidence="14" id="KW-1185">Reference proteome</keyword>
<feature type="compositionally biased region" description="Polar residues" evidence="11">
    <location>
        <begin position="283"/>
        <end position="297"/>
    </location>
</feature>
<reference evidence="13" key="2">
    <citation type="submission" date="2025-08" db="UniProtKB">
        <authorList>
            <consortium name="Ensembl"/>
        </authorList>
    </citation>
    <scope>IDENTIFICATION</scope>
</reference>
<reference evidence="14" key="1">
    <citation type="submission" date="2015-09" db="EMBL/GenBank/DDBJ databases">
        <authorList>
            <person name="Sai Rama Sridatta P."/>
        </authorList>
    </citation>
    <scope>NUCLEOTIDE SEQUENCE [LARGE SCALE GENOMIC DNA]</scope>
</reference>
<evidence type="ECO:0000256" key="10">
    <source>
        <dbReference type="RuleBase" id="RU367107"/>
    </source>
</evidence>
<dbReference type="InterPro" id="IPR036420">
    <property type="entry name" value="BRCT_dom_sf"/>
</dbReference>
<dbReference type="InterPro" id="IPR021661">
    <property type="entry name" value="Rap1_C"/>
</dbReference>
<dbReference type="SUPFAM" id="SSF46689">
    <property type="entry name" value="Homeodomain-like"/>
    <property type="match status" value="1"/>
</dbReference>
<dbReference type="InterPro" id="IPR015010">
    <property type="entry name" value="TERF2IP_Myb"/>
</dbReference>
<evidence type="ECO:0000259" key="12">
    <source>
        <dbReference type="PROSITE" id="PS50172"/>
    </source>
</evidence>
<dbReference type="Gene3D" id="3.40.50.10190">
    <property type="entry name" value="BRCT domain"/>
    <property type="match status" value="1"/>
</dbReference>
<sequence length="486" mass="54445">MPSKQQDGDKPKISPVLFMTVDGEPMSFFLRPGPVKRKLQPLITSGGGRLCSVQQPGAILLIDPEERGSVSDTAAHWYVSTQYIYDCIEKDEQLNVDDYRLNPEVVPRQSARLNTSRAAYTAEEDAAILSYVSKHKSEIGGNRLWQEMEKQHVTSHSWQSMKYRYRAQLAKRQPAVEEVKTTEVQTKVIHLEGVSFKMFLLGTDISVPLKSKQFSPQTTTSPQKDSVPEDSLDSLPDSFTPKKPKEKQRASPRPEQPQRRSTRRQLELEASPSPEPYGKRLRSSATSAEKVTSSPQSAKKTNKTAAKPAFQKHTTADQPPAKRARGKNEAAAAESQQQESEEATVSETPQPDEASNSLPQKGEKKKQKRKLGILEMATKEFEDESEVRPHCTIQHCSASLQWQCSTVLYMQLIDLVNVTKALLKTSGNFSAARDLLMNPSSFSGPFWSRCDDDLLLSADPDVHQQLQEKYGEEEVAKRIVFLEVEG</sequence>
<dbReference type="InParanoid" id="A0A4W6F3P8"/>
<proteinExistence type="inferred from homology"/>
<dbReference type="Pfam" id="PF08914">
    <property type="entry name" value="Myb_Rap1"/>
    <property type="match status" value="1"/>
</dbReference>
<dbReference type="FunCoup" id="A0A4W6F3P8">
    <property type="interactions" value="230"/>
</dbReference>
<keyword evidence="7 10" id="KW-0804">Transcription</keyword>
<dbReference type="GO" id="GO:0006355">
    <property type="term" value="P:regulation of DNA-templated transcription"/>
    <property type="evidence" value="ECO:0007669"/>
    <property type="project" value="UniProtKB-UniRule"/>
</dbReference>
<dbReference type="PROSITE" id="PS50172">
    <property type="entry name" value="BRCT"/>
    <property type="match status" value="1"/>
</dbReference>
<evidence type="ECO:0000256" key="6">
    <source>
        <dbReference type="ARBA" id="ARBA00023159"/>
    </source>
</evidence>
<protein>
    <recommendedName>
        <fullName evidence="2 10">Telomeric repeat-binding factor 2-interacting protein 1</fullName>
        <shortName evidence="10">TERF2-interacting telomeric protein 1</shortName>
    </recommendedName>
    <alternativeName>
        <fullName evidence="9 10">Repressor/activator protein 1 homolog</fullName>
    </alternativeName>
</protein>
<keyword evidence="4 10" id="KW-0779">Telomere</keyword>
<dbReference type="Ensembl" id="ENSLCAT00010045570.1">
    <property type="protein sequence ID" value="ENSLCAP00010044467.1"/>
    <property type="gene ID" value="ENSLCAG00010020668.1"/>
</dbReference>
<dbReference type="AlphaFoldDB" id="A0A4W6F3P8"/>
<dbReference type="InterPro" id="IPR009057">
    <property type="entry name" value="Homeodomain-like_sf"/>
</dbReference>